<dbReference type="WBParaSite" id="Pan_g7656.t1">
    <property type="protein sequence ID" value="Pan_g7656.t1"/>
    <property type="gene ID" value="Pan_g7656"/>
</dbReference>
<evidence type="ECO:0000313" key="2">
    <source>
        <dbReference type="Proteomes" id="UP000492821"/>
    </source>
</evidence>
<name>A0A7E4W5L1_PANRE</name>
<organism evidence="2 3">
    <name type="scientific">Panagrellus redivivus</name>
    <name type="common">Microworm</name>
    <dbReference type="NCBI Taxonomy" id="6233"/>
    <lineage>
        <taxon>Eukaryota</taxon>
        <taxon>Metazoa</taxon>
        <taxon>Ecdysozoa</taxon>
        <taxon>Nematoda</taxon>
        <taxon>Chromadorea</taxon>
        <taxon>Rhabditida</taxon>
        <taxon>Tylenchina</taxon>
        <taxon>Panagrolaimomorpha</taxon>
        <taxon>Panagrolaimoidea</taxon>
        <taxon>Panagrolaimidae</taxon>
        <taxon>Panagrellus</taxon>
    </lineage>
</organism>
<dbReference type="SUPFAM" id="SSF81321">
    <property type="entry name" value="Family A G protein-coupled receptor-like"/>
    <property type="match status" value="1"/>
</dbReference>
<feature type="transmembrane region" description="Helical" evidence="1">
    <location>
        <begin position="242"/>
        <end position="261"/>
    </location>
</feature>
<feature type="transmembrane region" description="Helical" evidence="1">
    <location>
        <begin position="98"/>
        <end position="122"/>
    </location>
</feature>
<dbReference type="PANTHER" id="PTHR22943">
    <property type="entry name" value="7-TRANSMEMBRANE DOMAIN RECEPTOR C.ELEGANS"/>
    <property type="match status" value="1"/>
</dbReference>
<proteinExistence type="predicted"/>
<dbReference type="InterPro" id="IPR019428">
    <property type="entry name" value="7TM_GPCR_serpentine_rcpt_Str"/>
</dbReference>
<evidence type="ECO:0000256" key="1">
    <source>
        <dbReference type="SAM" id="Phobius"/>
    </source>
</evidence>
<feature type="transmembrane region" description="Helical" evidence="1">
    <location>
        <begin position="49"/>
        <end position="73"/>
    </location>
</feature>
<sequence length="335" mass="38063">MKVLGRSLQDRNLKYYNATAAFLVSIVLNFILVYTVLKKTPKWLHPYAKIFLTDSFINVCFITMCFLSNVVLINVNDKDSSYFIHITSGVLNDLPQPWTTIITGVYVFFLNWTITIVPVNFVYRYLSVCHDYEISISGFIFITLISTIAPGIYAVSTVVYEFQGEIFKDKLTYLFNDTDWLSPDGTPPHFAVMEADSNNIHNYVIPIAALISYIIVVLCAIQIWRKFYRLRKLQDKYVRKSYSLNVVLITNAVVPLLVQVVPSGGAAVARLFGFNMPPALVYISMVSPWSAAISPLMDLIVVQPYRHFVFCRRKGVAPKGQATSRFAEPIHNPKK</sequence>
<keyword evidence="1" id="KW-0472">Membrane</keyword>
<feature type="transmembrane region" description="Helical" evidence="1">
    <location>
        <begin position="281"/>
        <end position="302"/>
    </location>
</feature>
<reference evidence="3" key="2">
    <citation type="submission" date="2020-10" db="UniProtKB">
        <authorList>
            <consortium name="WormBaseParasite"/>
        </authorList>
    </citation>
    <scope>IDENTIFICATION</scope>
</reference>
<feature type="transmembrane region" description="Helical" evidence="1">
    <location>
        <begin position="203"/>
        <end position="221"/>
    </location>
</feature>
<feature type="transmembrane region" description="Helical" evidence="1">
    <location>
        <begin position="134"/>
        <end position="155"/>
    </location>
</feature>
<feature type="transmembrane region" description="Helical" evidence="1">
    <location>
        <begin position="15"/>
        <end position="37"/>
    </location>
</feature>
<keyword evidence="2" id="KW-1185">Reference proteome</keyword>
<keyword evidence="1" id="KW-1133">Transmembrane helix</keyword>
<evidence type="ECO:0000313" key="3">
    <source>
        <dbReference type="WBParaSite" id="Pan_g7656.t1"/>
    </source>
</evidence>
<dbReference type="AlphaFoldDB" id="A0A7E4W5L1"/>
<dbReference type="PANTHER" id="PTHR22943:SF248">
    <property type="entry name" value="SEVEN TM RECEPTOR"/>
    <property type="match status" value="1"/>
</dbReference>
<protein>
    <submittedName>
        <fullName evidence="3">G-protein coupled receptors family 1 profile domain-containing protein</fullName>
    </submittedName>
</protein>
<accession>A0A7E4W5L1</accession>
<keyword evidence="1" id="KW-0812">Transmembrane</keyword>
<reference evidence="2" key="1">
    <citation type="journal article" date="2013" name="Genetics">
        <title>The draft genome and transcriptome of Panagrellus redivivus are shaped by the harsh demands of a free-living lifestyle.</title>
        <authorList>
            <person name="Srinivasan J."/>
            <person name="Dillman A.R."/>
            <person name="Macchietto M.G."/>
            <person name="Heikkinen L."/>
            <person name="Lakso M."/>
            <person name="Fracchia K.M."/>
            <person name="Antoshechkin I."/>
            <person name="Mortazavi A."/>
            <person name="Wong G."/>
            <person name="Sternberg P.W."/>
        </authorList>
    </citation>
    <scope>NUCLEOTIDE SEQUENCE [LARGE SCALE GENOMIC DNA]</scope>
    <source>
        <strain evidence="2">MT8872</strain>
    </source>
</reference>
<dbReference type="Pfam" id="PF10326">
    <property type="entry name" value="7TM_GPCR_Str"/>
    <property type="match status" value="1"/>
</dbReference>
<dbReference type="Proteomes" id="UP000492821">
    <property type="component" value="Unassembled WGS sequence"/>
</dbReference>